<keyword evidence="1" id="KW-1133">Transmembrane helix</keyword>
<dbReference type="RefSeq" id="WP_309389145.1">
    <property type="nucleotide sequence ID" value="NZ_JADBEO010000006.1"/>
</dbReference>
<keyword evidence="1" id="KW-0812">Transmembrane</keyword>
<dbReference type="EMBL" id="JADBEO010000006">
    <property type="protein sequence ID" value="MDR4305823.1"/>
    <property type="molecule type" value="Genomic_DNA"/>
</dbReference>
<reference evidence="2" key="1">
    <citation type="submission" date="2020-10" db="EMBL/GenBank/DDBJ databases">
        <authorList>
            <person name="Abbas A."/>
            <person name="Razzaq R."/>
            <person name="Waqas M."/>
            <person name="Abbas N."/>
            <person name="Nielsen T.K."/>
            <person name="Hansen L.H."/>
            <person name="Hussain S."/>
            <person name="Shahid M."/>
        </authorList>
    </citation>
    <scope>NUCLEOTIDE SEQUENCE</scope>
    <source>
        <strain evidence="2">S14</strain>
    </source>
</reference>
<evidence type="ECO:0000313" key="2">
    <source>
        <dbReference type="EMBL" id="MDR4305823.1"/>
    </source>
</evidence>
<name>A0ABU1DCJ7_9HYPH</name>
<comment type="caution">
    <text evidence="2">The sequence shown here is derived from an EMBL/GenBank/DDBJ whole genome shotgun (WGS) entry which is preliminary data.</text>
</comment>
<evidence type="ECO:0000256" key="1">
    <source>
        <dbReference type="SAM" id="Phobius"/>
    </source>
</evidence>
<keyword evidence="1" id="KW-0472">Membrane</keyword>
<accession>A0ABU1DCJ7</accession>
<keyword evidence="3" id="KW-1185">Reference proteome</keyword>
<feature type="transmembrane region" description="Helical" evidence="1">
    <location>
        <begin position="66"/>
        <end position="88"/>
    </location>
</feature>
<proteinExistence type="predicted"/>
<evidence type="ECO:0000313" key="3">
    <source>
        <dbReference type="Proteomes" id="UP001181622"/>
    </source>
</evidence>
<dbReference type="Proteomes" id="UP001181622">
    <property type="component" value="Unassembled WGS sequence"/>
</dbReference>
<sequence length="94" mass="10166">MTARKALDLIFNGPWPLTFAMMGLFGALFGLTTANLLVTAHANIEFVLENGAWGLMEGGALQMLQLVALGYVSLAVYVAFKGCLYGLLGRFQKH</sequence>
<organism evidence="2 3">
    <name type="scientific">Chelatococcus sambhunathii</name>
    <dbReference type="NCBI Taxonomy" id="363953"/>
    <lineage>
        <taxon>Bacteria</taxon>
        <taxon>Pseudomonadati</taxon>
        <taxon>Pseudomonadota</taxon>
        <taxon>Alphaproteobacteria</taxon>
        <taxon>Hyphomicrobiales</taxon>
        <taxon>Chelatococcaceae</taxon>
        <taxon>Chelatococcus</taxon>
    </lineage>
</organism>
<gene>
    <name evidence="2" type="ORF">IHQ68_04180</name>
</gene>
<protein>
    <submittedName>
        <fullName evidence="2">Uncharacterized protein</fullName>
    </submittedName>
</protein>